<dbReference type="EMBL" id="JACIGO010000009">
    <property type="protein sequence ID" value="MBB4293292.1"/>
    <property type="molecule type" value="Genomic_DNA"/>
</dbReference>
<keyword evidence="3" id="KW-0067">ATP-binding</keyword>
<dbReference type="InterPro" id="IPR000212">
    <property type="entry name" value="DNA_helicase_UvrD/REP"/>
</dbReference>
<dbReference type="GO" id="GO:0005524">
    <property type="term" value="F:ATP binding"/>
    <property type="evidence" value="ECO:0007669"/>
    <property type="project" value="InterPro"/>
</dbReference>
<sequence length="497" mass="53410">MADVAVAAALRSGARLVVIEAPGGCGKTFQGAAFAADICPTLGPGRLLILTHTHAACDVFDDRTRGLTGLEIRTIDSLIGQIAEAYPEPGSILGAPPDYDRNSRWAAGLLKRRPFIADMLARRYPMVICDEHQDASPEQHALIEALHGAGARVRAFFDPMQRIYGAGANAVQSQADDDRLAAFQSAADISESLDVPHRWRGGGEDLGDWILENRSRLAGGGKLRLTGALPRGLNVVFAENSAQRNLGFGLDTRDRRLLDPDLDGIQSLLILSHYNETVRAIRAYLGRSMPIWEGHTRSALPPLAERLAGCADDAAAAADAAVAFVQEVCTGFSDSQFATRFRAEVAGGCATPARGKPAQIQALARLIVDQPNHTGVGAFLRGLYGAIKDQAGFAGIHIDCPREFWEAVRLGAAPDPQTGLVEQAHRNAHTRRLPPARAISTIHKAKGLEAPNVLIMPCDGTTFRERDRRLLYVAVSRASRSLTLVVSRSNPSPIIEI</sequence>
<evidence type="ECO:0000256" key="1">
    <source>
        <dbReference type="ARBA" id="ARBA00034923"/>
    </source>
</evidence>
<dbReference type="SUPFAM" id="SSF52540">
    <property type="entry name" value="P-loop containing nucleoside triphosphate hydrolases"/>
    <property type="match status" value="1"/>
</dbReference>
<dbReference type="GO" id="GO:0043138">
    <property type="term" value="F:3'-5' DNA helicase activity"/>
    <property type="evidence" value="ECO:0007669"/>
    <property type="project" value="TreeGrafter"/>
</dbReference>
<dbReference type="InterPro" id="IPR027417">
    <property type="entry name" value="P-loop_NTPase"/>
</dbReference>
<reference evidence="3 4" key="1">
    <citation type="submission" date="2020-08" db="EMBL/GenBank/DDBJ databases">
        <title>Genomic Encyclopedia of Type Strains, Phase IV (KMG-V): Genome sequencing to study the core and pangenomes of soil and plant-associated prokaryotes.</title>
        <authorList>
            <person name="Whitman W."/>
        </authorList>
    </citation>
    <scope>NUCLEOTIDE SEQUENCE [LARGE SCALE GENOMIC DNA]</scope>
    <source>
        <strain evidence="3 4">SEMIA 415</strain>
    </source>
</reference>
<evidence type="ECO:0000259" key="2">
    <source>
        <dbReference type="Pfam" id="PF13538"/>
    </source>
</evidence>
<dbReference type="PANTHER" id="PTHR11070:SF2">
    <property type="entry name" value="ATP-DEPENDENT DNA HELICASE SRS2"/>
    <property type="match status" value="1"/>
</dbReference>
<evidence type="ECO:0000313" key="3">
    <source>
        <dbReference type="EMBL" id="MBB4293292.1"/>
    </source>
</evidence>
<dbReference type="Pfam" id="PF13538">
    <property type="entry name" value="UvrD_C_2"/>
    <property type="match status" value="1"/>
</dbReference>
<feature type="domain" description="UvrD-like helicase C-terminal" evidence="2">
    <location>
        <begin position="439"/>
        <end position="485"/>
    </location>
</feature>
<dbReference type="Gene3D" id="3.40.50.300">
    <property type="entry name" value="P-loop containing nucleotide triphosphate hydrolases"/>
    <property type="match status" value="2"/>
</dbReference>
<comment type="caution">
    <text evidence="3">The sequence shown here is derived from an EMBL/GenBank/DDBJ whole genome shotgun (WGS) entry which is preliminary data.</text>
</comment>
<proteinExistence type="predicted"/>
<keyword evidence="3" id="KW-0378">Hydrolase</keyword>
<protein>
    <recommendedName>
        <fullName evidence="1">DNA 3'-5' helicase II</fullName>
    </recommendedName>
</protein>
<dbReference type="AlphaFoldDB" id="A0AAE2SYQ9"/>
<keyword evidence="3" id="KW-0347">Helicase</keyword>
<dbReference type="GO" id="GO:0000725">
    <property type="term" value="P:recombinational repair"/>
    <property type="evidence" value="ECO:0007669"/>
    <property type="project" value="TreeGrafter"/>
</dbReference>
<accession>A0AAE2SYQ9</accession>
<dbReference type="InterPro" id="IPR027785">
    <property type="entry name" value="UvrD-like_helicase_C"/>
</dbReference>
<organism evidence="3 4">
    <name type="scientific">Rhizobium leguminosarum</name>
    <dbReference type="NCBI Taxonomy" id="384"/>
    <lineage>
        <taxon>Bacteria</taxon>
        <taxon>Pseudomonadati</taxon>
        <taxon>Pseudomonadota</taxon>
        <taxon>Alphaproteobacteria</taxon>
        <taxon>Hyphomicrobiales</taxon>
        <taxon>Rhizobiaceae</taxon>
        <taxon>Rhizobium/Agrobacterium group</taxon>
        <taxon>Rhizobium</taxon>
    </lineage>
</organism>
<dbReference type="RefSeq" id="WP_277545656.1">
    <property type="nucleotide sequence ID" value="NZ_JACHAZ010000009.1"/>
</dbReference>
<dbReference type="GO" id="GO:0003677">
    <property type="term" value="F:DNA binding"/>
    <property type="evidence" value="ECO:0007669"/>
    <property type="project" value="InterPro"/>
</dbReference>
<name>A0AAE2SYQ9_RHILE</name>
<dbReference type="PANTHER" id="PTHR11070">
    <property type="entry name" value="UVRD / RECB / PCRA DNA HELICASE FAMILY MEMBER"/>
    <property type="match status" value="1"/>
</dbReference>
<dbReference type="Pfam" id="PF13604">
    <property type="entry name" value="AAA_30"/>
    <property type="match status" value="1"/>
</dbReference>
<dbReference type="GO" id="GO:0016787">
    <property type="term" value="F:hydrolase activity"/>
    <property type="evidence" value="ECO:0007669"/>
    <property type="project" value="UniProtKB-KW"/>
</dbReference>
<gene>
    <name evidence="3" type="ORF">GGE16_005379</name>
</gene>
<evidence type="ECO:0000313" key="4">
    <source>
        <dbReference type="Proteomes" id="UP000538507"/>
    </source>
</evidence>
<keyword evidence="3" id="KW-0547">Nucleotide-binding</keyword>
<dbReference type="Proteomes" id="UP000538507">
    <property type="component" value="Unassembled WGS sequence"/>
</dbReference>